<comment type="caution">
    <text evidence="2">The sequence shown here is derived from an EMBL/GenBank/DDBJ whole genome shotgun (WGS) entry which is preliminary data.</text>
</comment>
<gene>
    <name evidence="2" type="ORF">HYH03_000689</name>
</gene>
<protein>
    <submittedName>
        <fullName evidence="2">Uncharacterized protein</fullName>
    </submittedName>
</protein>
<reference evidence="2" key="1">
    <citation type="journal article" date="2020" name="bioRxiv">
        <title>Comparative genomics of Chlamydomonas.</title>
        <authorList>
            <person name="Craig R.J."/>
            <person name="Hasan A.R."/>
            <person name="Ness R.W."/>
            <person name="Keightley P.D."/>
        </authorList>
    </citation>
    <scope>NUCLEOTIDE SEQUENCE</scope>
    <source>
        <strain evidence="2">CCAP 11/70</strain>
    </source>
</reference>
<feature type="region of interest" description="Disordered" evidence="1">
    <location>
        <begin position="462"/>
        <end position="482"/>
    </location>
</feature>
<feature type="compositionally biased region" description="Low complexity" evidence="1">
    <location>
        <begin position="386"/>
        <end position="398"/>
    </location>
</feature>
<sequence>MQELEKLLASSREHASGSPSFKSVGMLCVDDDGDDEGVLQPPPNSNRRASSVTFGEDPPVVSRQHSRRRSIVMSLDASALTAGTGAALLHTASGNLRAPSFTSQGASLLRAASFSRARRETLTNAPLYPQPPSQLPPPSLPVARRSVVRRSSAYDLLHPGPASPTAGSNSNLPSLSGVAGEFPHLGNLRAHSMRQIQVTGTGGFSPMSSGSQLHVANAQNGDGVRGADDDWGPGSVGAVEPAEVVSGTSVGAGVGSTGSTGAGTGRFLKLIKGMFASDKPGPSEPTSPLPSSPRAAGGALSGMSLPRADSRCPSREASFHTRLPGLNPALASSPCATTGAPPHLAEARAISSSAAHLDSPPPSRSFHRCSSTTASPLAPAQPPAAGPHAALLAAYADAAPPPPGGSSASAWAHTLEPPAPTPPAVRPLASRSTPKRSVSVSTGLGVTQQQAQLLAAAAALAGDGGSSYGQLPQLPSRQRNPAASAMAALLAARRD</sequence>
<dbReference type="AlphaFoldDB" id="A0A835YGC2"/>
<evidence type="ECO:0000313" key="2">
    <source>
        <dbReference type="EMBL" id="KAG2502203.1"/>
    </source>
</evidence>
<accession>A0A835YGC2</accession>
<evidence type="ECO:0000313" key="3">
    <source>
        <dbReference type="Proteomes" id="UP000612055"/>
    </source>
</evidence>
<feature type="compositionally biased region" description="Polar residues" evidence="1">
    <location>
        <begin position="430"/>
        <end position="443"/>
    </location>
</feature>
<feature type="compositionally biased region" description="Pro residues" evidence="1">
    <location>
        <begin position="282"/>
        <end position="291"/>
    </location>
</feature>
<feature type="compositionally biased region" description="Polar residues" evidence="1">
    <location>
        <begin position="468"/>
        <end position="481"/>
    </location>
</feature>
<dbReference type="Proteomes" id="UP000612055">
    <property type="component" value="Unassembled WGS sequence"/>
</dbReference>
<feature type="compositionally biased region" description="Basic and acidic residues" evidence="1">
    <location>
        <begin position="308"/>
        <end position="319"/>
    </location>
</feature>
<feature type="region of interest" description="Disordered" evidence="1">
    <location>
        <begin position="275"/>
        <end position="320"/>
    </location>
</feature>
<keyword evidence="3" id="KW-1185">Reference proteome</keyword>
<feature type="region of interest" description="Disordered" evidence="1">
    <location>
        <begin position="1"/>
        <end position="67"/>
    </location>
</feature>
<organism evidence="2 3">
    <name type="scientific">Edaphochlamys debaryana</name>
    <dbReference type="NCBI Taxonomy" id="47281"/>
    <lineage>
        <taxon>Eukaryota</taxon>
        <taxon>Viridiplantae</taxon>
        <taxon>Chlorophyta</taxon>
        <taxon>core chlorophytes</taxon>
        <taxon>Chlorophyceae</taxon>
        <taxon>CS clade</taxon>
        <taxon>Chlamydomonadales</taxon>
        <taxon>Chlamydomonadales incertae sedis</taxon>
        <taxon>Edaphochlamys</taxon>
    </lineage>
</organism>
<evidence type="ECO:0000256" key="1">
    <source>
        <dbReference type="SAM" id="MobiDB-lite"/>
    </source>
</evidence>
<proteinExistence type="predicted"/>
<dbReference type="EMBL" id="JAEHOE010000001">
    <property type="protein sequence ID" value="KAG2502203.1"/>
    <property type="molecule type" value="Genomic_DNA"/>
</dbReference>
<feature type="compositionally biased region" description="Basic and acidic residues" evidence="1">
    <location>
        <begin position="1"/>
        <end position="15"/>
    </location>
</feature>
<name>A0A835YGC2_9CHLO</name>
<feature type="region of interest" description="Disordered" evidence="1">
    <location>
        <begin position="351"/>
        <end position="443"/>
    </location>
</feature>